<evidence type="ECO:0000313" key="2">
    <source>
        <dbReference type="Proteomes" id="UP000011958"/>
    </source>
</evidence>
<reference evidence="2" key="1">
    <citation type="journal article" date="2016" name="Nat. Commun.">
        <title>Genome analysis of three Pneumocystis species reveals adaptation mechanisms to life exclusively in mammalian hosts.</title>
        <authorList>
            <person name="Ma L."/>
            <person name="Chen Z."/>
            <person name="Huang D.W."/>
            <person name="Kutty G."/>
            <person name="Ishihara M."/>
            <person name="Wang H."/>
            <person name="Abouelleil A."/>
            <person name="Bishop L."/>
            <person name="Davey E."/>
            <person name="Deng R."/>
            <person name="Deng X."/>
            <person name="Fan L."/>
            <person name="Fantoni G."/>
            <person name="Fitzgerald M."/>
            <person name="Gogineni E."/>
            <person name="Goldberg J.M."/>
            <person name="Handley G."/>
            <person name="Hu X."/>
            <person name="Huber C."/>
            <person name="Jiao X."/>
            <person name="Jones K."/>
            <person name="Levin J.Z."/>
            <person name="Liu Y."/>
            <person name="Macdonald P."/>
            <person name="Melnikov A."/>
            <person name="Raley C."/>
            <person name="Sassi M."/>
            <person name="Sherman B.T."/>
            <person name="Song X."/>
            <person name="Sykes S."/>
            <person name="Tran B."/>
            <person name="Walsh L."/>
            <person name="Xia Y."/>
            <person name="Yang J."/>
            <person name="Young S."/>
            <person name="Zeng Q."/>
            <person name="Zheng X."/>
            <person name="Stephens R."/>
            <person name="Nusbaum C."/>
            <person name="Birren B.W."/>
            <person name="Azadi P."/>
            <person name="Lempicki R.A."/>
            <person name="Cuomo C.A."/>
            <person name="Kovacs J.A."/>
        </authorList>
    </citation>
    <scope>NUCLEOTIDE SEQUENCE [LARGE SCALE GENOMIC DNA]</scope>
    <source>
        <strain evidence="2">B123</strain>
    </source>
</reference>
<gene>
    <name evidence="1" type="ORF">PNEG_03308</name>
</gene>
<dbReference type="HOGENOM" id="CLU_947043_0_0_1"/>
<dbReference type="STRING" id="1069680.M7NMM9"/>
<dbReference type="AlphaFoldDB" id="M7NMM9"/>
<sequence>MKISRISTFSGYNVCLKLKVYEYIDKLVPLLKEPALNNCQKSFILNKNLRIKKPKIKKKRLQDEILDKDSDRWNRILRENPYVKLLISPIRRDILTDVRLPSAFFLSFLACKDPQTNKIWILPNGLKHKVVRKVGQSRWMICNKRHINFVGKKYWRRILPDFAPEDAIWRSDMDDFVLTELRKRVIMELKNVQNSFLNMLLINGTFVQDIKKGKLEKKIGCIIHKFDDDRIWYLENICNQEFKVPVINVSILFDPDNNENEWVKTLVFEKSTAIPLEINTVNAIFWIWKLRAYF</sequence>
<proteinExistence type="predicted"/>
<dbReference type="Proteomes" id="UP000011958">
    <property type="component" value="Unassembled WGS sequence"/>
</dbReference>
<comment type="caution">
    <text evidence="1">The sequence shown here is derived from an EMBL/GenBank/DDBJ whole genome shotgun (WGS) entry which is preliminary data.</text>
</comment>
<dbReference type="OrthoDB" id="3363286at2759"/>
<dbReference type="eggNOG" id="ENOG502SG59">
    <property type="taxonomic scope" value="Eukaryota"/>
</dbReference>
<evidence type="ECO:0000313" key="1">
    <source>
        <dbReference type="EMBL" id="EMR08482.1"/>
    </source>
</evidence>
<name>M7NMM9_PNEMU</name>
<dbReference type="EMBL" id="AFWA02000010">
    <property type="protein sequence ID" value="EMR08482.1"/>
    <property type="molecule type" value="Genomic_DNA"/>
</dbReference>
<dbReference type="RefSeq" id="XP_007875384.1">
    <property type="nucleotide sequence ID" value="XM_007877193.1"/>
</dbReference>
<dbReference type="VEuPathDB" id="FungiDB:PNEG_03308"/>
<evidence type="ECO:0008006" key="3">
    <source>
        <dbReference type="Google" id="ProtNLM"/>
    </source>
</evidence>
<dbReference type="GeneID" id="19896995"/>
<keyword evidence="2" id="KW-1185">Reference proteome</keyword>
<organism evidence="1 2">
    <name type="scientific">Pneumocystis murina (strain B123)</name>
    <name type="common">Mouse pneumocystis pneumonia agent</name>
    <name type="synonym">Pneumocystis carinii f. sp. muris</name>
    <dbReference type="NCBI Taxonomy" id="1069680"/>
    <lineage>
        <taxon>Eukaryota</taxon>
        <taxon>Fungi</taxon>
        <taxon>Dikarya</taxon>
        <taxon>Ascomycota</taxon>
        <taxon>Taphrinomycotina</taxon>
        <taxon>Pneumocystomycetes</taxon>
        <taxon>Pneumocystaceae</taxon>
        <taxon>Pneumocystis</taxon>
    </lineage>
</organism>
<protein>
    <recommendedName>
        <fullName evidence="3">Required for respiratory growth protein 8, mitochondrial</fullName>
    </recommendedName>
</protein>
<accession>M7NMM9</accession>